<evidence type="ECO:0000313" key="4">
    <source>
        <dbReference type="Proteomes" id="UP000034837"/>
    </source>
</evidence>
<evidence type="ECO:0000313" key="3">
    <source>
        <dbReference type="EMBL" id="KKS56570.1"/>
    </source>
</evidence>
<accession>A0A0G1A6B6</accession>
<name>A0A0G1A6B6_9BACT</name>
<dbReference type="GO" id="GO:0016810">
    <property type="term" value="F:hydrolase activity, acting on carbon-nitrogen (but not peptide) bonds"/>
    <property type="evidence" value="ECO:0007669"/>
    <property type="project" value="InterPro"/>
</dbReference>
<protein>
    <submittedName>
        <fullName evidence="3">Polysaccharide deacetylase</fullName>
    </submittedName>
</protein>
<proteinExistence type="predicted"/>
<dbReference type="GO" id="GO:0005975">
    <property type="term" value="P:carbohydrate metabolic process"/>
    <property type="evidence" value="ECO:0007669"/>
    <property type="project" value="InterPro"/>
</dbReference>
<dbReference type="PANTHER" id="PTHR34216">
    <property type="match status" value="1"/>
</dbReference>
<gene>
    <name evidence="3" type="ORF">UV20_C0009G0049</name>
</gene>
<keyword evidence="1" id="KW-0732">Signal</keyword>
<feature type="domain" description="NodB homology" evidence="2">
    <location>
        <begin position="3"/>
        <end position="205"/>
    </location>
</feature>
<evidence type="ECO:0000259" key="2">
    <source>
        <dbReference type="PROSITE" id="PS51677"/>
    </source>
</evidence>
<dbReference type="InterPro" id="IPR011330">
    <property type="entry name" value="Glyco_hydro/deAcase_b/a-brl"/>
</dbReference>
<dbReference type="Gene3D" id="3.20.20.370">
    <property type="entry name" value="Glycoside hydrolase/deacetylase"/>
    <property type="match status" value="1"/>
</dbReference>
<dbReference type="InterPro" id="IPR002509">
    <property type="entry name" value="NODB_dom"/>
</dbReference>
<organism evidence="3 4">
    <name type="scientific">Candidatus Magasanikbacteria bacterium GW2011_GWA2_42_32</name>
    <dbReference type="NCBI Taxonomy" id="1619039"/>
    <lineage>
        <taxon>Bacteria</taxon>
        <taxon>Candidatus Magasanikiibacteriota</taxon>
    </lineage>
</organism>
<dbReference type="Pfam" id="PF01522">
    <property type="entry name" value="Polysacc_deac_1"/>
    <property type="match status" value="1"/>
</dbReference>
<dbReference type="Proteomes" id="UP000034837">
    <property type="component" value="Unassembled WGS sequence"/>
</dbReference>
<dbReference type="PROSITE" id="PS51677">
    <property type="entry name" value="NODB"/>
    <property type="match status" value="1"/>
</dbReference>
<comment type="caution">
    <text evidence="3">The sequence shown here is derived from an EMBL/GenBank/DDBJ whole genome shotgun (WGS) entry which is preliminary data.</text>
</comment>
<dbReference type="AlphaFoldDB" id="A0A0G1A6B6"/>
<dbReference type="EMBL" id="LCDO01000009">
    <property type="protein sequence ID" value="KKS56570.1"/>
    <property type="molecule type" value="Genomic_DNA"/>
</dbReference>
<dbReference type="CDD" id="cd10967">
    <property type="entry name" value="CE4_GLA_like_6s"/>
    <property type="match status" value="1"/>
</dbReference>
<reference evidence="3 4" key="1">
    <citation type="journal article" date="2015" name="Nature">
        <title>rRNA introns, odd ribosomes, and small enigmatic genomes across a large radiation of phyla.</title>
        <authorList>
            <person name="Brown C.T."/>
            <person name="Hug L.A."/>
            <person name="Thomas B.C."/>
            <person name="Sharon I."/>
            <person name="Castelle C.J."/>
            <person name="Singh A."/>
            <person name="Wilkins M.J."/>
            <person name="Williams K.H."/>
            <person name="Banfield J.F."/>
        </authorList>
    </citation>
    <scope>NUCLEOTIDE SEQUENCE [LARGE SCALE GENOMIC DNA]</scope>
</reference>
<dbReference type="PANTHER" id="PTHR34216:SF7">
    <property type="entry name" value="POLY-BETA-1,6-N-ACETYL-D-GLUCOSAMINE N-DEACETYLASE"/>
    <property type="match status" value="1"/>
</dbReference>
<dbReference type="InterPro" id="IPR051398">
    <property type="entry name" value="Polysacch_Deacetylase"/>
</dbReference>
<dbReference type="SUPFAM" id="SSF88713">
    <property type="entry name" value="Glycoside hydrolase/deacetylase"/>
    <property type="match status" value="1"/>
</dbReference>
<evidence type="ECO:0000256" key="1">
    <source>
        <dbReference type="ARBA" id="ARBA00022729"/>
    </source>
</evidence>
<sequence>MDKKIVTSWDDGSFYDLRLSDLLLKYKIPAIFYIPTFWTQRDLRDEDIVELKQKGFEIGGHTVTHPIDMKTLTYDQQLREIAKNKIWLEELIGEQIKSFAYPRGRYDETTILAVKEVGFENARTTAIGNFVLPDDPYRIRTTVHVYPETPKYNKPDWLKEAYRLFQYGDYFHLWGHSWEIEKFKLWDQLESFLKHIYENVYSQSQ</sequence>